<sequence>MPLTVYELEALTEADRGRVLSDGESVWGKVYVAKHGAVSVNFFLTYKFKGAKRNLSLGTWPSVELKEIRKAKNEAKDQINPSAKSKREPVDPVEQAQLKRQREAAAAEVERLKIEADRQEAMLTQQRRLQSLAAQQARLTVKGLFEQWQRLELVKRADKGSETERSFTRDVFPLIGSMAATDVGKAHVQEVVDTIKTRATDTQNMVRTAKKTLADMRQMFGFALDRDYIEADPTARIKKAKIGKDVERDRVLSEAELIDLFRKLPLAGMADTSQVALLLQLATLARIGEVLSARWEHVDFDRRIWTLPETKNGKRHEIWLNDVAVRQLKKLKAVTGLTPWLFPATRAKKDRPDFADHVCEKTVTKQVGDRQRPGDAPMTGRSKHVDALVLIGGKWTPHDLRRTGATIMAELGVLPDVVERCLNHTEEKKVKRIYQRAQYEAPMRDAWRLLGERLELMEARAKGFADNVVTLKTA</sequence>
<accession>A0ABW2SHG2</accession>
<dbReference type="InterPro" id="IPR053876">
    <property type="entry name" value="Phage_int_M"/>
</dbReference>
<evidence type="ECO:0000256" key="1">
    <source>
        <dbReference type="ARBA" id="ARBA00008857"/>
    </source>
</evidence>
<dbReference type="PANTHER" id="PTHR30629">
    <property type="entry name" value="PROPHAGE INTEGRASE"/>
    <property type="match status" value="1"/>
</dbReference>
<organism evidence="8 9">
    <name type="scientific">Hydrogenophaga defluvii</name>
    <dbReference type="NCBI Taxonomy" id="249410"/>
    <lineage>
        <taxon>Bacteria</taxon>
        <taxon>Pseudomonadati</taxon>
        <taxon>Pseudomonadota</taxon>
        <taxon>Betaproteobacteria</taxon>
        <taxon>Burkholderiales</taxon>
        <taxon>Comamonadaceae</taxon>
        <taxon>Hydrogenophaga</taxon>
    </lineage>
</organism>
<evidence type="ECO:0000259" key="7">
    <source>
        <dbReference type="PROSITE" id="PS51898"/>
    </source>
</evidence>
<proteinExistence type="inferred from homology"/>
<feature type="coiled-coil region" evidence="5">
    <location>
        <begin position="95"/>
        <end position="129"/>
    </location>
</feature>
<reference evidence="9" key="1">
    <citation type="journal article" date="2019" name="Int. J. Syst. Evol. Microbiol.">
        <title>The Global Catalogue of Microorganisms (GCM) 10K type strain sequencing project: providing services to taxonomists for standard genome sequencing and annotation.</title>
        <authorList>
            <consortium name="The Broad Institute Genomics Platform"/>
            <consortium name="The Broad Institute Genome Sequencing Center for Infectious Disease"/>
            <person name="Wu L."/>
            <person name="Ma J."/>
        </authorList>
    </citation>
    <scope>NUCLEOTIDE SEQUENCE [LARGE SCALE GENOMIC DNA]</scope>
    <source>
        <strain evidence="9">CCUG 53903</strain>
    </source>
</reference>
<dbReference type="Gene3D" id="1.10.443.10">
    <property type="entry name" value="Intergrase catalytic core"/>
    <property type="match status" value="1"/>
</dbReference>
<keyword evidence="5" id="KW-0175">Coiled coil</keyword>
<dbReference type="Gene3D" id="3.30.160.390">
    <property type="entry name" value="Integrase, DNA-binding domain"/>
    <property type="match status" value="1"/>
</dbReference>
<dbReference type="InterPro" id="IPR038488">
    <property type="entry name" value="Integrase_DNA-bd_sf"/>
</dbReference>
<dbReference type="PROSITE" id="PS51898">
    <property type="entry name" value="TYR_RECOMBINASE"/>
    <property type="match status" value="1"/>
</dbReference>
<dbReference type="Proteomes" id="UP001596457">
    <property type="component" value="Unassembled WGS sequence"/>
</dbReference>
<dbReference type="Pfam" id="PF00589">
    <property type="entry name" value="Phage_integrase"/>
    <property type="match status" value="1"/>
</dbReference>
<keyword evidence="3" id="KW-0238">DNA-binding</keyword>
<gene>
    <name evidence="8" type="ORF">ACFQU0_19995</name>
</gene>
<dbReference type="EMBL" id="JBHTBZ010000076">
    <property type="protein sequence ID" value="MFC7462705.1"/>
    <property type="molecule type" value="Genomic_DNA"/>
</dbReference>
<evidence type="ECO:0000313" key="8">
    <source>
        <dbReference type="EMBL" id="MFC7462705.1"/>
    </source>
</evidence>
<comment type="caution">
    <text evidence="8">The sequence shown here is derived from an EMBL/GenBank/DDBJ whole genome shotgun (WGS) entry which is preliminary data.</text>
</comment>
<dbReference type="PANTHER" id="PTHR30629:SF2">
    <property type="entry name" value="PROPHAGE INTEGRASE INTS-RELATED"/>
    <property type="match status" value="1"/>
</dbReference>
<keyword evidence="4" id="KW-0233">DNA recombination</keyword>
<evidence type="ECO:0000256" key="4">
    <source>
        <dbReference type="ARBA" id="ARBA00023172"/>
    </source>
</evidence>
<dbReference type="InterPro" id="IPR050808">
    <property type="entry name" value="Phage_Integrase"/>
</dbReference>
<keyword evidence="2" id="KW-0229">DNA integration</keyword>
<protein>
    <submittedName>
        <fullName evidence="8">Tyrosine-type recombinase/integrase</fullName>
    </submittedName>
</protein>
<dbReference type="RefSeq" id="WP_382203727.1">
    <property type="nucleotide sequence ID" value="NZ_JBHTBZ010000076.1"/>
</dbReference>
<dbReference type="InterPro" id="IPR010998">
    <property type="entry name" value="Integrase_recombinase_N"/>
</dbReference>
<feature type="domain" description="Tyr recombinase" evidence="7">
    <location>
        <begin position="247"/>
        <end position="448"/>
    </location>
</feature>
<name>A0ABW2SHG2_9BURK</name>
<dbReference type="CDD" id="cd00801">
    <property type="entry name" value="INT_P4_C"/>
    <property type="match status" value="1"/>
</dbReference>
<comment type="similarity">
    <text evidence="1">Belongs to the 'phage' integrase family.</text>
</comment>
<evidence type="ECO:0000256" key="2">
    <source>
        <dbReference type="ARBA" id="ARBA00022908"/>
    </source>
</evidence>
<evidence type="ECO:0000313" key="9">
    <source>
        <dbReference type="Proteomes" id="UP001596457"/>
    </source>
</evidence>
<dbReference type="SUPFAM" id="SSF56349">
    <property type="entry name" value="DNA breaking-rejoining enzymes"/>
    <property type="match status" value="1"/>
</dbReference>
<dbReference type="Gene3D" id="1.10.150.130">
    <property type="match status" value="1"/>
</dbReference>
<evidence type="ECO:0000256" key="5">
    <source>
        <dbReference type="SAM" id="Coils"/>
    </source>
</evidence>
<dbReference type="InterPro" id="IPR013762">
    <property type="entry name" value="Integrase-like_cat_sf"/>
</dbReference>
<dbReference type="Pfam" id="PF22022">
    <property type="entry name" value="Phage_int_M"/>
    <property type="match status" value="1"/>
</dbReference>
<keyword evidence="9" id="KW-1185">Reference proteome</keyword>
<evidence type="ECO:0000256" key="6">
    <source>
        <dbReference type="SAM" id="MobiDB-lite"/>
    </source>
</evidence>
<evidence type="ECO:0000256" key="3">
    <source>
        <dbReference type="ARBA" id="ARBA00023125"/>
    </source>
</evidence>
<dbReference type="InterPro" id="IPR011010">
    <property type="entry name" value="DNA_brk_join_enz"/>
</dbReference>
<feature type="region of interest" description="Disordered" evidence="6">
    <location>
        <begin position="73"/>
        <end position="94"/>
    </location>
</feature>
<dbReference type="InterPro" id="IPR002104">
    <property type="entry name" value="Integrase_catalytic"/>
</dbReference>